<feature type="region of interest" description="Disordered" evidence="1">
    <location>
        <begin position="118"/>
        <end position="139"/>
    </location>
</feature>
<evidence type="ECO:0000313" key="4">
    <source>
        <dbReference type="Proteomes" id="UP001243330"/>
    </source>
</evidence>
<evidence type="ECO:0000256" key="2">
    <source>
        <dbReference type="SAM" id="Phobius"/>
    </source>
</evidence>
<keyword evidence="2" id="KW-0812">Transmembrane</keyword>
<name>A0AAD9EAP5_9PEZI</name>
<dbReference type="Gene3D" id="1.20.58.340">
    <property type="entry name" value="Magnesium transport protein CorA, transmembrane region"/>
    <property type="match status" value="1"/>
</dbReference>
<evidence type="ECO:0000256" key="1">
    <source>
        <dbReference type="SAM" id="MobiDB-lite"/>
    </source>
</evidence>
<protein>
    <submittedName>
        <fullName evidence="3">Uncharacterized protein</fullName>
    </submittedName>
</protein>
<keyword evidence="2" id="KW-0472">Membrane</keyword>
<organism evidence="3 4">
    <name type="scientific">Colletotrichum chrysophilum</name>
    <dbReference type="NCBI Taxonomy" id="1836956"/>
    <lineage>
        <taxon>Eukaryota</taxon>
        <taxon>Fungi</taxon>
        <taxon>Dikarya</taxon>
        <taxon>Ascomycota</taxon>
        <taxon>Pezizomycotina</taxon>
        <taxon>Sordariomycetes</taxon>
        <taxon>Hypocreomycetidae</taxon>
        <taxon>Glomerellales</taxon>
        <taxon>Glomerellaceae</taxon>
        <taxon>Colletotrichum</taxon>
        <taxon>Colletotrichum gloeosporioides species complex</taxon>
    </lineage>
</organism>
<feature type="transmembrane region" description="Helical" evidence="2">
    <location>
        <begin position="1289"/>
        <end position="1309"/>
    </location>
</feature>
<dbReference type="InterPro" id="IPR002523">
    <property type="entry name" value="MgTranspt_CorA/ZnTranspt_ZntB"/>
</dbReference>
<dbReference type="GO" id="GO:0046873">
    <property type="term" value="F:metal ion transmembrane transporter activity"/>
    <property type="evidence" value="ECO:0007669"/>
    <property type="project" value="InterPro"/>
</dbReference>
<feature type="transmembrane region" description="Helical" evidence="2">
    <location>
        <begin position="1260"/>
        <end position="1277"/>
    </location>
</feature>
<comment type="caution">
    <text evidence="3">The sequence shown here is derived from an EMBL/GenBank/DDBJ whole genome shotgun (WGS) entry which is preliminary data.</text>
</comment>
<keyword evidence="2" id="KW-1133">Transmembrane helix</keyword>
<dbReference type="EMBL" id="JAQOWY010000468">
    <property type="protein sequence ID" value="KAK1841620.1"/>
    <property type="molecule type" value="Genomic_DNA"/>
</dbReference>
<evidence type="ECO:0000313" key="3">
    <source>
        <dbReference type="EMBL" id="KAK1841620.1"/>
    </source>
</evidence>
<proteinExistence type="predicted"/>
<keyword evidence="4" id="KW-1185">Reference proteome</keyword>
<dbReference type="Proteomes" id="UP001243330">
    <property type="component" value="Unassembled WGS sequence"/>
</dbReference>
<reference evidence="3" key="1">
    <citation type="submission" date="2023-01" db="EMBL/GenBank/DDBJ databases">
        <title>Colletotrichum chrysophilum M932 genome sequence.</title>
        <authorList>
            <person name="Baroncelli R."/>
        </authorList>
    </citation>
    <scope>NUCLEOTIDE SEQUENCE</scope>
    <source>
        <strain evidence="3">M932</strain>
    </source>
</reference>
<feature type="compositionally biased region" description="Acidic residues" evidence="1">
    <location>
        <begin position="126"/>
        <end position="139"/>
    </location>
</feature>
<gene>
    <name evidence="3" type="ORF">CCHR01_15745</name>
</gene>
<dbReference type="Pfam" id="PF01544">
    <property type="entry name" value="CorA"/>
    <property type="match status" value="1"/>
</dbReference>
<sequence>MINDRWPTFERKLKNGGDLTIQYVASEGTIYQIFNMSGITDDKVPPLAVSPDLLIRNLDFIDGHNTFNEATEDDTGAYSYGVAGRHLMRQHRIGDKRITLKIQALDKEMSLQFVDSIKENPVSEGSSDEVSSDEDAYSDDETVYEESFYEASLDADSTNSESVNRLEESTISAKESVKTIQESFSEINKSSNDIGKSVEDSKPPALVNSASLDIRHGASGASYLIQSKSTIPKAGEADSEDQKAYTIILVYRLEYVADDETPAIAPLPTTWENAFETTNRLLTKWKSASVPLSKSADLDFCLRRNLEHILSVCSIPVPKSSGDKISPVALTCGDAESHRVSTAASFYAFQILLLALEHFKDQHEQQPHICSCNGEIGSITSYVCNMKKRIELVCQGHIEWIFTRANQDEASFCPHYWVDGSRIKDWEHNVYLQERSLVDAPFQLIKAGDFVRFSEGFKKHETSIKRTAKSWLDSLTELDPRRHDVFPRLHQEQERMQGFYLTDQVLIWQAIKSVEQMKVKTSKLRDSGKFQKNMLKKFTTQNPVSKKRMIAIGRSPIHTRFILRSKDSALFRAMEQGLFDKPGTENSNIPRHGDVWQRKIDVWKNTVDCQPFHEDNDDTIWDDPLKFALSIIVVHYLKKPISLRSNQEMLEQALTILFKSSSANGLFPGKLDELQEPVLYETEIARDEFWARTFEIPYMLWKYCSDLDKPEPSEQPNPSTSGQNKLRDETVQAQLNFLGKNWVFKPSVQEMELEHTIVYSMKTRLPFNNLGTVDGKNVVELGDEWLYNPPAFFIPRDNTKAGPEGTTTALSNLQGDVVDPNNATGSIDTFHSGDMSGSDDPESIDTEKSMTITEFFGKMVDFPRIGSRRRDKTTVHCSPRTFNTLEDVKAIMSEGRSRESAKKRVWAMISHLPAHNQLCRIRISKITSGRRRWQSSIPGETELHLSFYTIYAEEMEEEGNGGGISGKEVLNFPALVGHEHLRLTKFVLSFRFEGDFFDRYWTCRILAAGPDMENGFRKLVEDMDNDPSEHSGEENLHGIKGLHPNVFYLKQRRVLEQTLFAAMLEMMDKSGGDILTRMRELLERGLDDLSRRSFQAPRWNSHTDGNYDSNITKLDGDNSHESLSTVESDPNSSAVDELERLDYEGYMRARQRFQIFQSCMSRIEAHFEKNIATIESWLNREQSRQTERPRWSFNDESRYRTRIRKQSARNEVALQSFKNHYNNISKLIESTTKDLELMRSYLDIMQNNLDLHRSEDIKRFTYVTIVFLPLGFVTGMFSMSEAPTGPTLVNMIITSIANLTLTLLALVALDGFKDGDADEIGVADNGADDVGAKIGRLAFQKARTENG</sequence>
<dbReference type="GO" id="GO:0016020">
    <property type="term" value="C:membrane"/>
    <property type="evidence" value="ECO:0007669"/>
    <property type="project" value="InterPro"/>
</dbReference>
<accession>A0AAD9EAP5</accession>